<dbReference type="InParanoid" id="A0A672J636"/>
<dbReference type="GO" id="GO:0016342">
    <property type="term" value="C:catenin complex"/>
    <property type="evidence" value="ECO:0007669"/>
    <property type="project" value="TreeGrafter"/>
</dbReference>
<evidence type="ECO:0000256" key="12">
    <source>
        <dbReference type="PROSITE-ProRule" id="PRU00043"/>
    </source>
</evidence>
<keyword evidence="8" id="KW-0130">Cell adhesion</keyword>
<protein>
    <submittedName>
        <fullName evidence="15">Cadherin 26, tandem duplicate 1</fullName>
    </submittedName>
</protein>
<evidence type="ECO:0000256" key="11">
    <source>
        <dbReference type="ARBA" id="ARBA00023180"/>
    </source>
</evidence>
<dbReference type="SMART" id="SM00112">
    <property type="entry name" value="CA"/>
    <property type="match status" value="4"/>
</dbReference>
<feature type="domain" description="Cadherin" evidence="14">
    <location>
        <begin position="243"/>
        <end position="346"/>
    </location>
</feature>
<keyword evidence="5" id="KW-0732">Signal</keyword>
<dbReference type="PROSITE" id="PS00232">
    <property type="entry name" value="CADHERIN_1"/>
    <property type="match status" value="2"/>
</dbReference>
<feature type="domain" description="Cadherin" evidence="14">
    <location>
        <begin position="119"/>
        <end position="229"/>
    </location>
</feature>
<reference evidence="15" key="1">
    <citation type="submission" date="2019-06" db="EMBL/GenBank/DDBJ databases">
        <authorList>
            <consortium name="Wellcome Sanger Institute Data Sharing"/>
        </authorList>
    </citation>
    <scope>NUCLEOTIDE SEQUENCE [LARGE SCALE GENOMIC DNA]</scope>
</reference>
<dbReference type="GO" id="GO:0045296">
    <property type="term" value="F:cadherin binding"/>
    <property type="evidence" value="ECO:0007669"/>
    <property type="project" value="TreeGrafter"/>
</dbReference>
<dbReference type="Pfam" id="PF00028">
    <property type="entry name" value="Cadherin"/>
    <property type="match status" value="3"/>
</dbReference>
<dbReference type="InterPro" id="IPR015919">
    <property type="entry name" value="Cadherin-like_sf"/>
</dbReference>
<sequence length="706" mass="79025">MLYQGLLSRSKRRWVLSTIELVEEKEEVYPVIISTMFNDKTPGKNFRFQISGDGVNEGIFSINETSGDVYAHEAVDRETKETYHIKFEVLERETGIPIDKELSFDIDVVDINDNAPKFQNPEIEVDVKENMPEGYLPVQLYASDIDEVNTPNSEFSIKVHSQTPLEPKIEADQLHGKMAQLAFTGCFDYDKQKKYEIIIEAKDHGKPQLSSTALAIINIKDSNTHAPTFKERKAQEMMAKDDILRVSVEDKDTPNTDGWRAKYFFISGNEDGAFKIETDPVTNEGILSVGKNYQQTSLENLEIGVENVEPLFICKDGKPVSTQMLPKADSVTIEMTMIDSNDPPSFKRETYHVYVQEEEEPGQLLFTPEVHDEDSTNISRYELFDDPAGWVTVDKATGKITTIKRMDRESPFVNENNVYPVVIAAIDDGEPPGTATCTVQIHLKDINDNKPQPISLQRAVHLHHRGRSPERDLETKPFLRFVNSCDANSLRETSALSISGASRVDLHLPSGMACGLISLKELAYGNYTIPLLIQDQQNQAGERTLNVMLCECGENNVCRSKLPVTTSLGPAAIGLLCAGLLLFLLLLLVFKCDAGKKTFEYMEVDEGNQTLIKYNQEGGGAACKVRRSLCVHRWDIKTIICKPLDLFFVSRCQAEPTLIRTPISDVNVTEGIKQATIRVCPLSTLGSVVSNKTLPVVELLCYLLQI</sequence>
<dbReference type="Gene3D" id="2.60.40.60">
    <property type="entry name" value="Cadherins"/>
    <property type="match status" value="5"/>
</dbReference>
<dbReference type="FunFam" id="2.60.40.60:FF:000202">
    <property type="entry name" value="cadherin-8 isoform X4"/>
    <property type="match status" value="1"/>
</dbReference>
<dbReference type="InterPro" id="IPR039808">
    <property type="entry name" value="Cadherin"/>
</dbReference>
<reference evidence="15" key="3">
    <citation type="submission" date="2025-09" db="UniProtKB">
        <authorList>
            <consortium name="Ensembl"/>
        </authorList>
    </citation>
    <scope>IDENTIFICATION</scope>
</reference>
<feature type="domain" description="Cadherin" evidence="14">
    <location>
        <begin position="347"/>
        <end position="453"/>
    </location>
</feature>
<keyword evidence="11" id="KW-0325">Glycoprotein</keyword>
<evidence type="ECO:0000256" key="5">
    <source>
        <dbReference type="ARBA" id="ARBA00022729"/>
    </source>
</evidence>
<evidence type="ECO:0000256" key="10">
    <source>
        <dbReference type="ARBA" id="ARBA00023136"/>
    </source>
</evidence>
<organism evidence="15 16">
    <name type="scientific">Salarias fasciatus</name>
    <name type="common">Jewelled blenny</name>
    <name type="synonym">Blennius fasciatus</name>
    <dbReference type="NCBI Taxonomy" id="181472"/>
    <lineage>
        <taxon>Eukaryota</taxon>
        <taxon>Metazoa</taxon>
        <taxon>Chordata</taxon>
        <taxon>Craniata</taxon>
        <taxon>Vertebrata</taxon>
        <taxon>Euteleostomi</taxon>
        <taxon>Actinopterygii</taxon>
        <taxon>Neopterygii</taxon>
        <taxon>Teleostei</taxon>
        <taxon>Neoteleostei</taxon>
        <taxon>Acanthomorphata</taxon>
        <taxon>Ovalentaria</taxon>
        <taxon>Blenniimorphae</taxon>
        <taxon>Blenniiformes</taxon>
        <taxon>Blennioidei</taxon>
        <taxon>Blenniidae</taxon>
        <taxon>Salariinae</taxon>
        <taxon>Salarias</taxon>
    </lineage>
</organism>
<evidence type="ECO:0000313" key="15">
    <source>
        <dbReference type="Ensembl" id="ENSSFAP00005049688.1"/>
    </source>
</evidence>
<feature type="transmembrane region" description="Helical" evidence="13">
    <location>
        <begin position="568"/>
        <end position="590"/>
    </location>
</feature>
<dbReference type="FunFam" id="2.60.40.60:FF:000095">
    <property type="entry name" value="Cadherin 13"/>
    <property type="match status" value="1"/>
</dbReference>
<accession>A0A672J636</accession>
<dbReference type="InterPro" id="IPR020894">
    <property type="entry name" value="Cadherin_CS"/>
</dbReference>
<keyword evidence="9 13" id="KW-1133">Transmembrane helix</keyword>
<dbReference type="PRINTS" id="PR00205">
    <property type="entry name" value="CADHERIN"/>
</dbReference>
<evidence type="ECO:0000256" key="13">
    <source>
        <dbReference type="SAM" id="Phobius"/>
    </source>
</evidence>
<evidence type="ECO:0000259" key="14">
    <source>
        <dbReference type="PROSITE" id="PS50268"/>
    </source>
</evidence>
<dbReference type="PROSITE" id="PS50268">
    <property type="entry name" value="CADHERIN_2"/>
    <property type="match status" value="4"/>
</dbReference>
<evidence type="ECO:0000256" key="8">
    <source>
        <dbReference type="ARBA" id="ARBA00022889"/>
    </source>
</evidence>
<keyword evidence="10 13" id="KW-0472">Membrane</keyword>
<keyword evidence="16" id="KW-1185">Reference proteome</keyword>
<proteinExistence type="predicted"/>
<dbReference type="GO" id="GO:0005912">
    <property type="term" value="C:adherens junction"/>
    <property type="evidence" value="ECO:0007669"/>
    <property type="project" value="TreeGrafter"/>
</dbReference>
<dbReference type="AlphaFoldDB" id="A0A672J636"/>
<evidence type="ECO:0000256" key="1">
    <source>
        <dbReference type="ARBA" id="ARBA00004251"/>
    </source>
</evidence>
<evidence type="ECO:0000256" key="2">
    <source>
        <dbReference type="ARBA" id="ARBA00022475"/>
    </source>
</evidence>
<dbReference type="GO" id="GO:0016339">
    <property type="term" value="P:calcium-dependent cell-cell adhesion via plasma membrane cell adhesion molecules"/>
    <property type="evidence" value="ECO:0007669"/>
    <property type="project" value="TreeGrafter"/>
</dbReference>
<dbReference type="SUPFAM" id="SSF49313">
    <property type="entry name" value="Cadherin-like"/>
    <property type="match status" value="4"/>
</dbReference>
<dbReference type="Proteomes" id="UP000472267">
    <property type="component" value="Chromosome 20"/>
</dbReference>
<dbReference type="OMA" id="MRSGSHP"/>
<dbReference type="GO" id="GO:0044331">
    <property type="term" value="P:cell-cell adhesion mediated by cadherin"/>
    <property type="evidence" value="ECO:0007669"/>
    <property type="project" value="TreeGrafter"/>
</dbReference>
<evidence type="ECO:0000313" key="16">
    <source>
        <dbReference type="Proteomes" id="UP000472267"/>
    </source>
</evidence>
<dbReference type="GO" id="GO:0000902">
    <property type="term" value="P:cell morphogenesis"/>
    <property type="evidence" value="ECO:0007669"/>
    <property type="project" value="TreeGrafter"/>
</dbReference>
<evidence type="ECO:0000256" key="7">
    <source>
        <dbReference type="ARBA" id="ARBA00022837"/>
    </source>
</evidence>
<dbReference type="GO" id="GO:0005509">
    <property type="term" value="F:calcium ion binding"/>
    <property type="evidence" value="ECO:0007669"/>
    <property type="project" value="UniProtKB-UniRule"/>
</dbReference>
<evidence type="ECO:0000256" key="4">
    <source>
        <dbReference type="ARBA" id="ARBA00022723"/>
    </source>
</evidence>
<dbReference type="PANTHER" id="PTHR24027:SF78">
    <property type="entry name" value="CADHERIN-LIKE PROTEIN 26"/>
    <property type="match status" value="1"/>
</dbReference>
<keyword evidence="6" id="KW-0677">Repeat</keyword>
<dbReference type="GO" id="GO:0034332">
    <property type="term" value="P:adherens junction organization"/>
    <property type="evidence" value="ECO:0007669"/>
    <property type="project" value="TreeGrafter"/>
</dbReference>
<dbReference type="CDD" id="cd11304">
    <property type="entry name" value="Cadherin_repeat"/>
    <property type="match status" value="3"/>
</dbReference>
<dbReference type="FunFam" id="2.60.40.60:FF:000019">
    <property type="entry name" value="Cadherin 2"/>
    <property type="match status" value="1"/>
</dbReference>
<feature type="domain" description="Cadherin" evidence="14">
    <location>
        <begin position="39"/>
        <end position="118"/>
    </location>
</feature>
<dbReference type="GO" id="GO:0007156">
    <property type="term" value="P:homophilic cell adhesion via plasma membrane adhesion molecules"/>
    <property type="evidence" value="ECO:0007669"/>
    <property type="project" value="InterPro"/>
</dbReference>
<dbReference type="Ensembl" id="ENSSFAT00005051315.1">
    <property type="protein sequence ID" value="ENSSFAP00005049688.1"/>
    <property type="gene ID" value="ENSSFAG00005023998.1"/>
</dbReference>
<dbReference type="PANTHER" id="PTHR24027">
    <property type="entry name" value="CADHERIN-23"/>
    <property type="match status" value="1"/>
</dbReference>
<name>A0A672J636_SALFA</name>
<keyword evidence="2" id="KW-1003">Cell membrane</keyword>
<evidence type="ECO:0000256" key="9">
    <source>
        <dbReference type="ARBA" id="ARBA00022989"/>
    </source>
</evidence>
<dbReference type="GO" id="GO:0016477">
    <property type="term" value="P:cell migration"/>
    <property type="evidence" value="ECO:0007669"/>
    <property type="project" value="TreeGrafter"/>
</dbReference>
<dbReference type="InterPro" id="IPR002126">
    <property type="entry name" value="Cadherin-like_dom"/>
</dbReference>
<keyword evidence="7 12" id="KW-0106">Calcium</keyword>
<dbReference type="GO" id="GO:0007043">
    <property type="term" value="P:cell-cell junction assembly"/>
    <property type="evidence" value="ECO:0007669"/>
    <property type="project" value="TreeGrafter"/>
</dbReference>
<comment type="subcellular location">
    <subcellularLocation>
        <location evidence="1">Cell membrane</location>
        <topology evidence="1">Single-pass type I membrane protein</topology>
    </subcellularLocation>
</comment>
<reference evidence="15" key="2">
    <citation type="submission" date="2025-08" db="UniProtKB">
        <authorList>
            <consortium name="Ensembl"/>
        </authorList>
    </citation>
    <scope>IDENTIFICATION</scope>
</reference>
<keyword evidence="3 13" id="KW-0812">Transmembrane</keyword>
<evidence type="ECO:0000256" key="3">
    <source>
        <dbReference type="ARBA" id="ARBA00022692"/>
    </source>
</evidence>
<dbReference type="GO" id="GO:0008013">
    <property type="term" value="F:beta-catenin binding"/>
    <property type="evidence" value="ECO:0007669"/>
    <property type="project" value="TreeGrafter"/>
</dbReference>
<evidence type="ECO:0000256" key="6">
    <source>
        <dbReference type="ARBA" id="ARBA00022737"/>
    </source>
</evidence>
<keyword evidence="4" id="KW-0479">Metal-binding</keyword>